<keyword evidence="5 7" id="KW-1133">Transmembrane helix</keyword>
<feature type="transmembrane region" description="Helical" evidence="7">
    <location>
        <begin position="12"/>
        <end position="31"/>
    </location>
</feature>
<accession>A0ABU0GLM0</accession>
<feature type="transmembrane region" description="Helical" evidence="7">
    <location>
        <begin position="51"/>
        <end position="79"/>
    </location>
</feature>
<keyword evidence="4 7" id="KW-0812">Transmembrane</keyword>
<comment type="similarity">
    <text evidence="2 7">Belongs to the DedA family.</text>
</comment>
<keyword evidence="6 7" id="KW-0472">Membrane</keyword>
<dbReference type="PANTHER" id="PTHR30353">
    <property type="entry name" value="INNER MEMBRANE PROTEIN DEDA-RELATED"/>
    <property type="match status" value="1"/>
</dbReference>
<proteinExistence type="inferred from homology"/>
<evidence type="ECO:0000256" key="3">
    <source>
        <dbReference type="ARBA" id="ARBA00022475"/>
    </source>
</evidence>
<evidence type="ECO:0000256" key="7">
    <source>
        <dbReference type="RuleBase" id="RU367016"/>
    </source>
</evidence>
<reference evidence="10 11" key="1">
    <citation type="submission" date="2023-07" db="EMBL/GenBank/DDBJ databases">
        <title>Sequencing the genomes of 1000 actinobacteria strains.</title>
        <authorList>
            <person name="Klenk H.-P."/>
        </authorList>
    </citation>
    <scope>NUCLEOTIDE SEQUENCE [LARGE SCALE GENOMIC DNA]</scope>
    <source>
        <strain evidence="10 11">DSM 14785</strain>
    </source>
</reference>
<dbReference type="Pfam" id="PF09335">
    <property type="entry name" value="VTT_dom"/>
    <property type="match status" value="1"/>
</dbReference>
<comment type="subcellular location">
    <subcellularLocation>
        <location evidence="1 7">Cell membrane</location>
        <topology evidence="1 7">Multi-pass membrane protein</topology>
    </subcellularLocation>
</comment>
<evidence type="ECO:0000256" key="4">
    <source>
        <dbReference type="ARBA" id="ARBA00022692"/>
    </source>
</evidence>
<feature type="region of interest" description="Disordered" evidence="8">
    <location>
        <begin position="203"/>
        <end position="231"/>
    </location>
</feature>
<dbReference type="InterPro" id="IPR032816">
    <property type="entry name" value="VTT_dom"/>
</dbReference>
<protein>
    <submittedName>
        <fullName evidence="10">Membrane protein DedA with SNARE-associated domain</fullName>
    </submittedName>
</protein>
<evidence type="ECO:0000259" key="9">
    <source>
        <dbReference type="Pfam" id="PF09335"/>
    </source>
</evidence>
<evidence type="ECO:0000313" key="10">
    <source>
        <dbReference type="EMBL" id="MDQ0426256.1"/>
    </source>
</evidence>
<dbReference type="RefSeq" id="WP_070319388.1">
    <property type="nucleotide sequence ID" value="NZ_CP194061.1"/>
</dbReference>
<evidence type="ECO:0000313" key="11">
    <source>
        <dbReference type="Proteomes" id="UP001240250"/>
    </source>
</evidence>
<feature type="compositionally biased region" description="Low complexity" evidence="8">
    <location>
        <begin position="204"/>
        <end position="220"/>
    </location>
</feature>
<organism evidence="10 11">
    <name type="scientific">Cellulomonas iranensis</name>
    <dbReference type="NCBI Taxonomy" id="76862"/>
    <lineage>
        <taxon>Bacteria</taxon>
        <taxon>Bacillati</taxon>
        <taxon>Actinomycetota</taxon>
        <taxon>Actinomycetes</taxon>
        <taxon>Micrococcales</taxon>
        <taxon>Cellulomonadaceae</taxon>
        <taxon>Cellulomonas</taxon>
    </lineage>
</organism>
<gene>
    <name evidence="10" type="ORF">JO380_002637</name>
</gene>
<feature type="domain" description="VTT" evidence="9">
    <location>
        <begin position="31"/>
        <end position="155"/>
    </location>
</feature>
<dbReference type="Proteomes" id="UP001240250">
    <property type="component" value="Unassembled WGS sequence"/>
</dbReference>
<keyword evidence="3 7" id="KW-1003">Cell membrane</keyword>
<evidence type="ECO:0000256" key="6">
    <source>
        <dbReference type="ARBA" id="ARBA00023136"/>
    </source>
</evidence>
<evidence type="ECO:0000256" key="8">
    <source>
        <dbReference type="SAM" id="MobiDB-lite"/>
    </source>
</evidence>
<evidence type="ECO:0000256" key="1">
    <source>
        <dbReference type="ARBA" id="ARBA00004651"/>
    </source>
</evidence>
<dbReference type="InterPro" id="IPR032818">
    <property type="entry name" value="DedA-like"/>
</dbReference>
<name>A0ABU0GLM0_9CELL</name>
<sequence length="231" mass="24126">MLEWALELAASPWIFVVLFAFSVVDGFFPPVPSESVVIALASLSVSTGSPALWIVVAVAALGAFVGDQVAYQIGTAVHVRRLRVFRGRRGQAVLDWAERALRTRSASFVIAARYIPVGRVAVNMTAGALGLRRRRFVLLTAIAAVTWAGYSTLIGIGTGAVLGHSPLVGVAVGVVGGFVVGLAVDWALRRWLRLDDPLPPSAPVTPLAAAPRPATLGTGTEPATRPEGSAA</sequence>
<evidence type="ECO:0000256" key="5">
    <source>
        <dbReference type="ARBA" id="ARBA00022989"/>
    </source>
</evidence>
<dbReference type="PANTHER" id="PTHR30353:SF0">
    <property type="entry name" value="TRANSMEMBRANE PROTEIN"/>
    <property type="match status" value="1"/>
</dbReference>
<keyword evidence="11" id="KW-1185">Reference proteome</keyword>
<feature type="transmembrane region" description="Helical" evidence="7">
    <location>
        <begin position="167"/>
        <end position="188"/>
    </location>
</feature>
<feature type="transmembrane region" description="Helical" evidence="7">
    <location>
        <begin position="136"/>
        <end position="161"/>
    </location>
</feature>
<dbReference type="EMBL" id="JAUSVM010000001">
    <property type="protein sequence ID" value="MDQ0426256.1"/>
    <property type="molecule type" value="Genomic_DNA"/>
</dbReference>
<comment type="caution">
    <text evidence="10">The sequence shown here is derived from an EMBL/GenBank/DDBJ whole genome shotgun (WGS) entry which is preliminary data.</text>
</comment>
<evidence type="ECO:0000256" key="2">
    <source>
        <dbReference type="ARBA" id="ARBA00010792"/>
    </source>
</evidence>